<accession>A0A822C978</accession>
<feature type="compositionally biased region" description="Low complexity" evidence="1">
    <location>
        <begin position="10"/>
        <end position="34"/>
    </location>
</feature>
<proteinExistence type="predicted"/>
<comment type="caution">
    <text evidence="2">The sequence shown here is derived from an EMBL/GenBank/DDBJ whole genome shotgun (WGS) entry which is preliminary data.</text>
</comment>
<feature type="non-terminal residue" evidence="2">
    <location>
        <position position="59"/>
    </location>
</feature>
<evidence type="ECO:0000313" key="2">
    <source>
        <dbReference type="EMBL" id="CAF5030399.1"/>
    </source>
</evidence>
<sequence length="59" mass="6320">MKKLTNLLDTRSSSTSTSSSSSSPSSRSSSSSTTIATTCPINAYELSQDLQDKQIEMLE</sequence>
<evidence type="ECO:0000256" key="1">
    <source>
        <dbReference type="SAM" id="MobiDB-lite"/>
    </source>
</evidence>
<organism evidence="2 3">
    <name type="scientific">Rotaria socialis</name>
    <dbReference type="NCBI Taxonomy" id="392032"/>
    <lineage>
        <taxon>Eukaryota</taxon>
        <taxon>Metazoa</taxon>
        <taxon>Spiralia</taxon>
        <taxon>Gnathifera</taxon>
        <taxon>Rotifera</taxon>
        <taxon>Eurotatoria</taxon>
        <taxon>Bdelloidea</taxon>
        <taxon>Philodinida</taxon>
        <taxon>Philodinidae</taxon>
        <taxon>Rotaria</taxon>
    </lineage>
</organism>
<dbReference type="EMBL" id="CAJOBR010042700">
    <property type="protein sequence ID" value="CAF5030399.1"/>
    <property type="molecule type" value="Genomic_DNA"/>
</dbReference>
<feature type="region of interest" description="Disordered" evidence="1">
    <location>
        <begin position="1"/>
        <end position="34"/>
    </location>
</feature>
<dbReference type="AlphaFoldDB" id="A0A822C978"/>
<protein>
    <submittedName>
        <fullName evidence="2">Uncharacterized protein</fullName>
    </submittedName>
</protein>
<reference evidence="2" key="1">
    <citation type="submission" date="2021-02" db="EMBL/GenBank/DDBJ databases">
        <authorList>
            <person name="Nowell W R."/>
        </authorList>
    </citation>
    <scope>NUCLEOTIDE SEQUENCE</scope>
</reference>
<evidence type="ECO:0000313" key="3">
    <source>
        <dbReference type="Proteomes" id="UP000663848"/>
    </source>
</evidence>
<dbReference type="Proteomes" id="UP000663848">
    <property type="component" value="Unassembled WGS sequence"/>
</dbReference>
<gene>
    <name evidence="2" type="ORF">QYT958_LOCUS40619</name>
</gene>
<name>A0A822C978_9BILA</name>